<sequence>ERRTCGRRPGTNQRPRLSEQNMATTHLQISSSRSDGLDALNSGLRCDTMSRGTRSPRLDGHAPQWSLHCK</sequence>
<proteinExistence type="predicted"/>
<dbReference type="Proteomes" id="UP001295794">
    <property type="component" value="Unassembled WGS sequence"/>
</dbReference>
<evidence type="ECO:0000256" key="1">
    <source>
        <dbReference type="SAM" id="MobiDB-lite"/>
    </source>
</evidence>
<dbReference type="EMBL" id="CAVNYO010000444">
    <property type="protein sequence ID" value="CAK5281280.1"/>
    <property type="molecule type" value="Genomic_DNA"/>
</dbReference>
<feature type="region of interest" description="Disordered" evidence="1">
    <location>
        <begin position="48"/>
        <end position="70"/>
    </location>
</feature>
<keyword evidence="3" id="KW-1185">Reference proteome</keyword>
<accession>A0AAD2HSY4</accession>
<reference evidence="2" key="1">
    <citation type="submission" date="2023-11" db="EMBL/GenBank/DDBJ databases">
        <authorList>
            <person name="De Vega J J."/>
            <person name="De Vega J J."/>
        </authorList>
    </citation>
    <scope>NUCLEOTIDE SEQUENCE</scope>
</reference>
<feature type="region of interest" description="Disordered" evidence="1">
    <location>
        <begin position="1"/>
        <end position="36"/>
    </location>
</feature>
<name>A0AAD2HSY4_9AGAR</name>
<evidence type="ECO:0000313" key="3">
    <source>
        <dbReference type="Proteomes" id="UP001295794"/>
    </source>
</evidence>
<feature type="compositionally biased region" description="Polar residues" evidence="1">
    <location>
        <begin position="10"/>
        <end position="34"/>
    </location>
</feature>
<evidence type="ECO:0000313" key="2">
    <source>
        <dbReference type="EMBL" id="CAK5281280.1"/>
    </source>
</evidence>
<organism evidence="2 3">
    <name type="scientific">Mycena citricolor</name>
    <dbReference type="NCBI Taxonomy" id="2018698"/>
    <lineage>
        <taxon>Eukaryota</taxon>
        <taxon>Fungi</taxon>
        <taxon>Dikarya</taxon>
        <taxon>Basidiomycota</taxon>
        <taxon>Agaricomycotina</taxon>
        <taxon>Agaricomycetes</taxon>
        <taxon>Agaricomycetidae</taxon>
        <taxon>Agaricales</taxon>
        <taxon>Marasmiineae</taxon>
        <taxon>Mycenaceae</taxon>
        <taxon>Mycena</taxon>
    </lineage>
</organism>
<feature type="non-terminal residue" evidence="2">
    <location>
        <position position="1"/>
    </location>
</feature>
<comment type="caution">
    <text evidence="2">The sequence shown here is derived from an EMBL/GenBank/DDBJ whole genome shotgun (WGS) entry which is preliminary data.</text>
</comment>
<protein>
    <submittedName>
        <fullName evidence="2">Uncharacterized protein</fullName>
    </submittedName>
</protein>
<gene>
    <name evidence="2" type="ORF">MYCIT1_LOCUS32286</name>
</gene>
<dbReference type="AlphaFoldDB" id="A0AAD2HSY4"/>